<dbReference type="Gene3D" id="3.60.15.10">
    <property type="entry name" value="Ribonuclease Z/Hydroxyacylglutathione hydrolase-like"/>
    <property type="match status" value="1"/>
</dbReference>
<dbReference type="RefSeq" id="WP_207626566.1">
    <property type="nucleotide sequence ID" value="NZ_CBCSCN010000001.1"/>
</dbReference>
<name>A0A1X7AH03_9GAMM</name>
<dbReference type="AlphaFoldDB" id="A0A1X7AH03"/>
<keyword evidence="2" id="KW-0378">Hydrolase</keyword>
<dbReference type="PANTHER" id="PTHR15032:SF4">
    <property type="entry name" value="N-ACYL-PHOSPHATIDYLETHANOLAMINE-HYDROLYZING PHOSPHOLIPASE D"/>
    <property type="match status" value="1"/>
</dbReference>
<evidence type="ECO:0000313" key="2">
    <source>
        <dbReference type="EMBL" id="SMA39440.1"/>
    </source>
</evidence>
<dbReference type="InterPro" id="IPR036866">
    <property type="entry name" value="RibonucZ/Hydroxyglut_hydro"/>
</dbReference>
<evidence type="ECO:0000259" key="1">
    <source>
        <dbReference type="Pfam" id="PF12706"/>
    </source>
</evidence>
<dbReference type="PANTHER" id="PTHR15032">
    <property type="entry name" value="N-ACYL-PHOSPHATIDYLETHANOLAMINE-HYDROLYZING PHOSPHOLIPASE D"/>
    <property type="match status" value="1"/>
</dbReference>
<dbReference type="GO" id="GO:0016787">
    <property type="term" value="F:hydrolase activity"/>
    <property type="evidence" value="ECO:0007669"/>
    <property type="project" value="UniProtKB-KW"/>
</dbReference>
<dbReference type="Proteomes" id="UP000196573">
    <property type="component" value="Unassembled WGS sequence"/>
</dbReference>
<dbReference type="Pfam" id="PF12706">
    <property type="entry name" value="Lactamase_B_2"/>
    <property type="match status" value="1"/>
</dbReference>
<dbReference type="InterPro" id="IPR001279">
    <property type="entry name" value="Metallo-B-lactamas"/>
</dbReference>
<accession>A0A1X7AH03</accession>
<dbReference type="EMBL" id="FWPT01000002">
    <property type="protein sequence ID" value="SMA39440.1"/>
    <property type="molecule type" value="Genomic_DNA"/>
</dbReference>
<gene>
    <name evidence="2" type="ORF">EHSB41UT_01039</name>
</gene>
<protein>
    <submittedName>
        <fullName evidence="2">Metal-dependent hydrolase</fullName>
    </submittedName>
</protein>
<keyword evidence="3" id="KW-1185">Reference proteome</keyword>
<dbReference type="GO" id="GO:0005737">
    <property type="term" value="C:cytoplasm"/>
    <property type="evidence" value="ECO:0007669"/>
    <property type="project" value="TreeGrafter"/>
</dbReference>
<evidence type="ECO:0000313" key="3">
    <source>
        <dbReference type="Proteomes" id="UP000196573"/>
    </source>
</evidence>
<dbReference type="SUPFAM" id="SSF56281">
    <property type="entry name" value="Metallo-hydrolase/oxidoreductase"/>
    <property type="match status" value="1"/>
</dbReference>
<proteinExistence type="predicted"/>
<reference evidence="2 3" key="1">
    <citation type="submission" date="2017-03" db="EMBL/GenBank/DDBJ databases">
        <authorList>
            <person name="Afonso C.L."/>
            <person name="Miller P.J."/>
            <person name="Scott M.A."/>
            <person name="Spackman E."/>
            <person name="Goraichik I."/>
            <person name="Dimitrov K.M."/>
            <person name="Suarez D.L."/>
            <person name="Swayne D.E."/>
        </authorList>
    </citation>
    <scope>NUCLEOTIDE SEQUENCE [LARGE SCALE GENOMIC DNA]</scope>
    <source>
        <strain evidence="2">SB41UT1</strain>
    </source>
</reference>
<organism evidence="2 3">
    <name type="scientific">Parendozoicomonas haliclonae</name>
    <dbReference type="NCBI Taxonomy" id="1960125"/>
    <lineage>
        <taxon>Bacteria</taxon>
        <taxon>Pseudomonadati</taxon>
        <taxon>Pseudomonadota</taxon>
        <taxon>Gammaproteobacteria</taxon>
        <taxon>Oceanospirillales</taxon>
        <taxon>Endozoicomonadaceae</taxon>
        <taxon>Parendozoicomonas</taxon>
    </lineage>
</organism>
<feature type="domain" description="Metallo-beta-lactamase" evidence="1">
    <location>
        <begin position="94"/>
        <end position="286"/>
    </location>
</feature>
<sequence>MSASTGAQRGDNFWDSEQFHKGRFRNSDINAKTGGNLGRIMYRFLFEKRTDPTPVAPIPLKTLTLADLEAQSGDLVVRLGHSTVLLRLSGEYWLTDPVFADRASPVQWIGPKRFHQNAMAIDALPELAGVILSHDHYDHLDKASVQTLAKTGTRFYTPLGVGQRLIQWGVDSGQVTELDWWQSVKVGSVTLVATPGQHFSGRGLTDGNSTLWASWVIMNEDSRVFFSGDSGYFAGFAEVGERYGPFDLTLIETGAYDRDWADIHMTPEQSVQAHRDLKGNVMIPIHNSTFDLALHAWYEPMERALAEAERDGQTVNVPMMGEILAIGESIPVNRWWRSE</sequence>